<dbReference type="EMBL" id="CACRXK020002327">
    <property type="protein sequence ID" value="CAB3993775.1"/>
    <property type="molecule type" value="Genomic_DNA"/>
</dbReference>
<evidence type="ECO:0000259" key="1">
    <source>
        <dbReference type="Pfam" id="PF20700"/>
    </source>
</evidence>
<accession>A0A7D9DTL2</accession>
<dbReference type="Proteomes" id="UP001152795">
    <property type="component" value="Unassembled WGS sequence"/>
</dbReference>
<name>A0A7D9DTL2_PARCT</name>
<sequence length="175" mass="19809">MIEQSAAIKAMQHCITDIRKWMLADKLKLNDDKTEFIIIGTRQQLAKRKFVTPAMLQAKEKNIAAKHHDCRKYHSASSKAMEPDSAVEMFNNALNDNVKFTSYIGDDDSTTEAHIRQNVSYSVEKLSDVVHTKRSPPGVITYGKDLYGEDLKATLQQIFNEYSTNVVAEKLCPLN</sequence>
<gene>
    <name evidence="2" type="ORF">PACLA_8A076313</name>
</gene>
<evidence type="ECO:0000313" key="2">
    <source>
        <dbReference type="EMBL" id="CAB3993775.1"/>
    </source>
</evidence>
<comment type="caution">
    <text evidence="2">The sequence shown here is derived from an EMBL/GenBank/DDBJ whole genome shotgun (WGS) entry which is preliminary data.</text>
</comment>
<keyword evidence="3" id="KW-1185">Reference proteome</keyword>
<dbReference type="AlphaFoldDB" id="A0A7D9DTL2"/>
<feature type="domain" description="Mutator-like transposase" evidence="1">
    <location>
        <begin position="58"/>
        <end position="135"/>
    </location>
</feature>
<dbReference type="InterPro" id="IPR049012">
    <property type="entry name" value="Mutator_transp_dom"/>
</dbReference>
<dbReference type="Pfam" id="PF20700">
    <property type="entry name" value="Mutator"/>
    <property type="match status" value="1"/>
</dbReference>
<dbReference type="OrthoDB" id="7699654at2759"/>
<protein>
    <recommendedName>
        <fullName evidence="1">Mutator-like transposase domain-containing protein</fullName>
    </recommendedName>
</protein>
<reference evidence="2" key="1">
    <citation type="submission" date="2020-04" db="EMBL/GenBank/DDBJ databases">
        <authorList>
            <person name="Alioto T."/>
            <person name="Alioto T."/>
            <person name="Gomez Garrido J."/>
        </authorList>
    </citation>
    <scope>NUCLEOTIDE SEQUENCE</scope>
    <source>
        <strain evidence="2">A484AB</strain>
    </source>
</reference>
<organism evidence="2 3">
    <name type="scientific">Paramuricea clavata</name>
    <name type="common">Red gorgonian</name>
    <name type="synonym">Violescent sea-whip</name>
    <dbReference type="NCBI Taxonomy" id="317549"/>
    <lineage>
        <taxon>Eukaryota</taxon>
        <taxon>Metazoa</taxon>
        <taxon>Cnidaria</taxon>
        <taxon>Anthozoa</taxon>
        <taxon>Octocorallia</taxon>
        <taxon>Malacalcyonacea</taxon>
        <taxon>Plexauridae</taxon>
        <taxon>Paramuricea</taxon>
    </lineage>
</organism>
<evidence type="ECO:0000313" key="3">
    <source>
        <dbReference type="Proteomes" id="UP001152795"/>
    </source>
</evidence>
<proteinExistence type="predicted"/>